<evidence type="ECO:0000313" key="15">
    <source>
        <dbReference type="EMBL" id="TVV75289.1"/>
    </source>
</evidence>
<evidence type="ECO:0000256" key="3">
    <source>
        <dbReference type="ARBA" id="ARBA00022448"/>
    </source>
</evidence>
<comment type="subcellular location">
    <subcellularLocation>
        <location evidence="2">Cell membrane</location>
        <topology evidence="2">Multi-pass membrane protein</topology>
    </subcellularLocation>
</comment>
<dbReference type="Proteomes" id="UP000318681">
    <property type="component" value="Unassembled WGS sequence"/>
</dbReference>
<dbReference type="PANTHER" id="PTHR30529">
    <property type="entry name" value="CYTOCHROME B561"/>
    <property type="match status" value="1"/>
</dbReference>
<evidence type="ECO:0000313" key="16">
    <source>
        <dbReference type="Proteomes" id="UP000318681"/>
    </source>
</evidence>
<name>A0A558R7C1_9SPHN</name>
<keyword evidence="9 13" id="KW-1133">Transmembrane helix</keyword>
<dbReference type="GO" id="GO:0005886">
    <property type="term" value="C:plasma membrane"/>
    <property type="evidence" value="ECO:0007669"/>
    <property type="project" value="UniProtKB-SubCell"/>
</dbReference>
<evidence type="ECO:0000256" key="5">
    <source>
        <dbReference type="ARBA" id="ARBA00022617"/>
    </source>
</evidence>
<keyword evidence="7" id="KW-0479">Metal-binding</keyword>
<evidence type="ECO:0000256" key="13">
    <source>
        <dbReference type="SAM" id="Phobius"/>
    </source>
</evidence>
<evidence type="ECO:0000256" key="12">
    <source>
        <dbReference type="ARBA" id="ARBA00037975"/>
    </source>
</evidence>
<evidence type="ECO:0000256" key="2">
    <source>
        <dbReference type="ARBA" id="ARBA00004651"/>
    </source>
</evidence>
<comment type="similarity">
    <text evidence="12">Belongs to the cytochrome b561 family.</text>
</comment>
<evidence type="ECO:0000256" key="8">
    <source>
        <dbReference type="ARBA" id="ARBA00022982"/>
    </source>
</evidence>
<keyword evidence="3" id="KW-0813">Transport</keyword>
<organism evidence="15 16">
    <name type="scientific">Alterirhizorhabdus solaris</name>
    <dbReference type="NCBI Taxonomy" id="2529389"/>
    <lineage>
        <taxon>Bacteria</taxon>
        <taxon>Pseudomonadati</taxon>
        <taxon>Pseudomonadota</taxon>
        <taxon>Alphaproteobacteria</taxon>
        <taxon>Sphingomonadales</taxon>
        <taxon>Rhizorhabdaceae</taxon>
        <taxon>Alterirhizorhabdus</taxon>
    </lineage>
</organism>
<keyword evidence="4" id="KW-1003">Cell membrane</keyword>
<evidence type="ECO:0000256" key="9">
    <source>
        <dbReference type="ARBA" id="ARBA00022989"/>
    </source>
</evidence>
<dbReference type="OrthoDB" id="1247465at2"/>
<dbReference type="GO" id="GO:0022904">
    <property type="term" value="P:respiratory electron transport chain"/>
    <property type="evidence" value="ECO:0007669"/>
    <property type="project" value="InterPro"/>
</dbReference>
<evidence type="ECO:0000256" key="7">
    <source>
        <dbReference type="ARBA" id="ARBA00022723"/>
    </source>
</evidence>
<dbReference type="GO" id="GO:0020037">
    <property type="term" value="F:heme binding"/>
    <property type="evidence" value="ECO:0007669"/>
    <property type="project" value="TreeGrafter"/>
</dbReference>
<dbReference type="GO" id="GO:0046872">
    <property type="term" value="F:metal ion binding"/>
    <property type="evidence" value="ECO:0007669"/>
    <property type="project" value="UniProtKB-KW"/>
</dbReference>
<evidence type="ECO:0000256" key="4">
    <source>
        <dbReference type="ARBA" id="ARBA00022475"/>
    </source>
</evidence>
<dbReference type="EMBL" id="VNIM01000022">
    <property type="protein sequence ID" value="TVV75289.1"/>
    <property type="molecule type" value="Genomic_DNA"/>
</dbReference>
<feature type="transmembrane region" description="Helical" evidence="13">
    <location>
        <begin position="12"/>
        <end position="37"/>
    </location>
</feature>
<dbReference type="SUPFAM" id="SSF81342">
    <property type="entry name" value="Transmembrane di-heme cytochromes"/>
    <property type="match status" value="1"/>
</dbReference>
<dbReference type="PANTHER" id="PTHR30529:SF7">
    <property type="entry name" value="CYTOCHROME B561 BACTERIAL_NI-HYDROGENASE DOMAIN-CONTAINING PROTEIN"/>
    <property type="match status" value="1"/>
</dbReference>
<accession>A0A558R7C1</accession>
<comment type="cofactor">
    <cofactor evidence="1">
        <name>heme b</name>
        <dbReference type="ChEBI" id="CHEBI:60344"/>
    </cofactor>
</comment>
<comment type="caution">
    <text evidence="15">The sequence shown here is derived from an EMBL/GenBank/DDBJ whole genome shotgun (WGS) entry which is preliminary data.</text>
</comment>
<keyword evidence="8" id="KW-0249">Electron transport</keyword>
<keyword evidence="11 13" id="KW-0472">Membrane</keyword>
<feature type="transmembrane region" description="Helical" evidence="13">
    <location>
        <begin position="49"/>
        <end position="67"/>
    </location>
</feature>
<dbReference type="GO" id="GO:0009055">
    <property type="term" value="F:electron transfer activity"/>
    <property type="evidence" value="ECO:0007669"/>
    <property type="project" value="InterPro"/>
</dbReference>
<evidence type="ECO:0000259" key="14">
    <source>
        <dbReference type="Pfam" id="PF01292"/>
    </source>
</evidence>
<reference evidence="15 16" key="1">
    <citation type="submission" date="2019-07" db="EMBL/GenBank/DDBJ databases">
        <title>Sphingomonas solaris sp. nov., isolated from a solar panel from Boston, Massachusetts.</title>
        <authorList>
            <person name="Tanner K."/>
            <person name="Pascual J."/>
            <person name="Mancuso C."/>
            <person name="Pereto J."/>
            <person name="Khalil A."/>
            <person name="Vilanova C."/>
        </authorList>
    </citation>
    <scope>NUCLEOTIDE SEQUENCE [LARGE SCALE GENOMIC DNA]</scope>
    <source>
        <strain evidence="15 16">R4DWN</strain>
    </source>
</reference>
<feature type="transmembrane region" description="Helical" evidence="13">
    <location>
        <begin position="144"/>
        <end position="164"/>
    </location>
</feature>
<proteinExistence type="inferred from homology"/>
<evidence type="ECO:0000256" key="11">
    <source>
        <dbReference type="ARBA" id="ARBA00023136"/>
    </source>
</evidence>
<dbReference type="AlphaFoldDB" id="A0A558R7C1"/>
<sequence length="187" mass="20961">MARAERGDRYTRVAIWLHWVIAAFVLYNLTGGIYGSFLPETAPNPLFSGHKALGITILFLSLARLAWRLTHRPPPLPAMPRWQAGSAHALHWLFYVLIILMPLSGWIFSSAGMKRWPLNWFGLFDIPYLPIAQSVTGGAPAFTFHVYAGWIMAGLVMLHIAAALKHHLVDRDRTLARMLPGAEPRQG</sequence>
<feature type="domain" description="Cytochrome b561 bacterial/Ni-hydrogenase" evidence="14">
    <location>
        <begin position="9"/>
        <end position="181"/>
    </location>
</feature>
<dbReference type="RefSeq" id="WP_145149699.1">
    <property type="nucleotide sequence ID" value="NZ_VNIM01000022.1"/>
</dbReference>
<dbReference type="InterPro" id="IPR052168">
    <property type="entry name" value="Cytochrome_b561_oxidase"/>
</dbReference>
<keyword evidence="16" id="KW-1185">Reference proteome</keyword>
<dbReference type="Pfam" id="PF01292">
    <property type="entry name" value="Ni_hydr_CYTB"/>
    <property type="match status" value="1"/>
</dbReference>
<gene>
    <name evidence="15" type="ORF">FOY91_07525</name>
</gene>
<keyword evidence="6 13" id="KW-0812">Transmembrane</keyword>
<evidence type="ECO:0000256" key="10">
    <source>
        <dbReference type="ARBA" id="ARBA00023004"/>
    </source>
</evidence>
<protein>
    <submittedName>
        <fullName evidence="15">Cytochrome b</fullName>
    </submittedName>
</protein>
<keyword evidence="10" id="KW-0408">Iron</keyword>
<evidence type="ECO:0000256" key="1">
    <source>
        <dbReference type="ARBA" id="ARBA00001970"/>
    </source>
</evidence>
<evidence type="ECO:0000256" key="6">
    <source>
        <dbReference type="ARBA" id="ARBA00022692"/>
    </source>
</evidence>
<dbReference type="InterPro" id="IPR016174">
    <property type="entry name" value="Di-haem_cyt_TM"/>
</dbReference>
<dbReference type="InterPro" id="IPR011577">
    <property type="entry name" value="Cyt_b561_bac/Ni-Hgenase"/>
</dbReference>
<keyword evidence="5" id="KW-0349">Heme</keyword>
<feature type="transmembrane region" description="Helical" evidence="13">
    <location>
        <begin position="88"/>
        <end position="108"/>
    </location>
</feature>